<keyword evidence="7 10" id="KW-0418">Kinase</keyword>
<evidence type="ECO:0000256" key="8">
    <source>
        <dbReference type="ARBA" id="ARBA00022840"/>
    </source>
</evidence>
<feature type="binding site" evidence="10">
    <location>
        <position position="362"/>
    </location>
    <ligand>
        <name>ATP</name>
        <dbReference type="ChEBI" id="CHEBI:30616"/>
    </ligand>
</feature>
<comment type="catalytic activity">
    <reaction evidence="1 10 11">
        <text>(2R)-3-phosphoglycerate + ATP = (2R)-3-phospho-glyceroyl phosphate + ADP</text>
        <dbReference type="Rhea" id="RHEA:14801"/>
        <dbReference type="ChEBI" id="CHEBI:30616"/>
        <dbReference type="ChEBI" id="CHEBI:57604"/>
        <dbReference type="ChEBI" id="CHEBI:58272"/>
        <dbReference type="ChEBI" id="CHEBI:456216"/>
        <dbReference type="EC" id="2.7.2.3"/>
    </reaction>
</comment>
<feature type="binding site" evidence="10">
    <location>
        <position position="157"/>
    </location>
    <ligand>
        <name>substrate</name>
    </ligand>
</feature>
<keyword evidence="6 10" id="KW-0547">Nucleotide-binding</keyword>
<comment type="similarity">
    <text evidence="10 11">Belongs to the phosphoglycerate kinase family.</text>
</comment>
<feature type="binding site" evidence="10">
    <location>
        <begin position="388"/>
        <end position="391"/>
    </location>
    <ligand>
        <name>ATP</name>
        <dbReference type="ChEBI" id="CHEBI:30616"/>
    </ligand>
</feature>
<comment type="subunit">
    <text evidence="10">Monomer.</text>
</comment>
<accession>A0ABM6L3R5</accession>
<dbReference type="EC" id="2.7.2.3" evidence="3 10"/>
<feature type="binding site" evidence="10">
    <location>
        <position position="39"/>
    </location>
    <ligand>
        <name>substrate</name>
    </ligand>
</feature>
<dbReference type="InterPro" id="IPR036043">
    <property type="entry name" value="Phosphoglycerate_kinase_sf"/>
</dbReference>
<dbReference type="SUPFAM" id="SSF53748">
    <property type="entry name" value="Phosphoglycerate kinase"/>
    <property type="match status" value="1"/>
</dbReference>
<evidence type="ECO:0000256" key="5">
    <source>
        <dbReference type="ARBA" id="ARBA00022679"/>
    </source>
</evidence>
<dbReference type="PIRSF" id="PIRSF000724">
    <property type="entry name" value="Pgk"/>
    <property type="match status" value="1"/>
</dbReference>
<proteinExistence type="inferred from homology"/>
<dbReference type="Pfam" id="PF00162">
    <property type="entry name" value="PGK"/>
    <property type="match status" value="1"/>
</dbReference>
<sequence length="432" mass="45793">MNYLNKKTVEDIDVAGKRVLVRCDFNVPMKDGAITDTKRIVGALPTVKYLSDHGAKVILCSHMGRPHNIFNDTVKLDKKEKKKIDAMPESEQAEATAKCLEAAKGDVTKFSLAPVAAELGKLLGKEVIMAKDVIGPDAKAKAAALKDGDVMIIENIRFHSEETKNDPEFAKELASMAEIYVNDAFGTAHRAHASTEGVSHYLPAVCGYLIQKEITVMGGALTEPKRPFVAILGGAKVSDKIGVIDNLLTKVDTLIIGGGMAYTFFKAQGYSIGTSLCEEDKLDLAKATLEKAEKAGVKFLLPVDTKVGKEFDPDTESQVVDSSEIPDGWMGLDIGPKTIELFSAAIKGAGTVVWNGPMGVSEWDNFAKGTIGVASAVADSGSISIIGGGDSAAAVEKLGFAEKMTHISTGGGASLEFLEGKELPGIACLNEK</sequence>
<dbReference type="RefSeq" id="WP_066535244.1">
    <property type="nucleotide sequence ID" value="NZ_CP021422.1"/>
</dbReference>
<reference evidence="13" key="1">
    <citation type="submission" date="2017-05" db="EMBL/GenBank/DDBJ databases">
        <title>Improved OligoMM genomes.</title>
        <authorList>
            <person name="Garzetti D."/>
        </authorList>
    </citation>
    <scope>NUCLEOTIDE SEQUENCE [LARGE SCALE GENOMIC DNA]</scope>
    <source>
        <strain evidence="13">KB18</strain>
    </source>
</reference>
<dbReference type="Gene3D" id="3.40.50.1260">
    <property type="entry name" value="Phosphoglycerate kinase, N-terminal domain"/>
    <property type="match status" value="2"/>
</dbReference>
<evidence type="ECO:0000256" key="7">
    <source>
        <dbReference type="ARBA" id="ARBA00022777"/>
    </source>
</evidence>
<dbReference type="GO" id="GO:0016301">
    <property type="term" value="F:kinase activity"/>
    <property type="evidence" value="ECO:0007669"/>
    <property type="project" value="UniProtKB-KW"/>
</dbReference>
<evidence type="ECO:0000313" key="13">
    <source>
        <dbReference type="Proteomes" id="UP000196710"/>
    </source>
</evidence>
<feature type="binding site" evidence="10">
    <location>
        <begin position="62"/>
        <end position="65"/>
    </location>
    <ligand>
        <name>substrate</name>
    </ligand>
</feature>
<dbReference type="PANTHER" id="PTHR11406">
    <property type="entry name" value="PHOSPHOGLYCERATE KINASE"/>
    <property type="match status" value="1"/>
</dbReference>
<keyword evidence="5 10" id="KW-0808">Transferase</keyword>
<evidence type="ECO:0000256" key="1">
    <source>
        <dbReference type="ARBA" id="ARBA00000642"/>
    </source>
</evidence>
<keyword evidence="8 10" id="KW-0067">ATP-binding</keyword>
<dbReference type="Proteomes" id="UP000196710">
    <property type="component" value="Chromosome"/>
</dbReference>
<keyword evidence="13" id="KW-1185">Reference proteome</keyword>
<evidence type="ECO:0000256" key="9">
    <source>
        <dbReference type="ARBA" id="ARBA00023152"/>
    </source>
</evidence>
<evidence type="ECO:0000256" key="2">
    <source>
        <dbReference type="ARBA" id="ARBA00004838"/>
    </source>
</evidence>
<evidence type="ECO:0000256" key="6">
    <source>
        <dbReference type="ARBA" id="ARBA00022741"/>
    </source>
</evidence>
<dbReference type="PRINTS" id="PR00477">
    <property type="entry name" value="PHGLYCKINASE"/>
</dbReference>
<gene>
    <name evidence="10" type="primary">pgk</name>
    <name evidence="12" type="ORF">ADH66_04350</name>
</gene>
<dbReference type="PANTHER" id="PTHR11406:SF23">
    <property type="entry name" value="PHOSPHOGLYCERATE KINASE 1, CHLOROPLASTIC-RELATED"/>
    <property type="match status" value="1"/>
</dbReference>
<name>A0ABM6L3R5_9FIRM</name>
<protein>
    <recommendedName>
        <fullName evidence="4 10">Phosphoglycerate kinase</fullName>
        <ecNumber evidence="3 10">2.7.2.3</ecNumber>
    </recommendedName>
</protein>
<evidence type="ECO:0000256" key="3">
    <source>
        <dbReference type="ARBA" id="ARBA00013061"/>
    </source>
</evidence>
<evidence type="ECO:0000256" key="11">
    <source>
        <dbReference type="RuleBase" id="RU000532"/>
    </source>
</evidence>
<comment type="pathway">
    <text evidence="2 10">Carbohydrate degradation; glycolysis; pyruvate from D-glyceraldehyde 3-phosphate: step 2/5.</text>
</comment>
<feature type="binding site" evidence="10">
    <location>
        <begin position="24"/>
        <end position="26"/>
    </location>
    <ligand>
        <name>substrate</name>
    </ligand>
</feature>
<dbReference type="InterPro" id="IPR015911">
    <property type="entry name" value="Phosphoglycerate_kinase_CS"/>
</dbReference>
<dbReference type="EMBL" id="CP021422">
    <property type="protein sequence ID" value="ASB39950.1"/>
    <property type="molecule type" value="Genomic_DNA"/>
</dbReference>
<evidence type="ECO:0000256" key="4">
    <source>
        <dbReference type="ARBA" id="ARBA00016471"/>
    </source>
</evidence>
<dbReference type="InterPro" id="IPR001576">
    <property type="entry name" value="Phosphoglycerate_kinase"/>
</dbReference>
<keyword evidence="9 10" id="KW-0324">Glycolysis</keyword>
<feature type="binding site" evidence="10">
    <location>
        <position position="190"/>
    </location>
    <ligand>
        <name>substrate</name>
    </ligand>
</feature>
<dbReference type="HAMAP" id="MF_00145">
    <property type="entry name" value="Phosphoglyc_kinase"/>
    <property type="match status" value="1"/>
</dbReference>
<evidence type="ECO:0000313" key="12">
    <source>
        <dbReference type="EMBL" id="ASB39950.1"/>
    </source>
</evidence>
<feature type="binding site" evidence="10">
    <location>
        <position position="331"/>
    </location>
    <ligand>
        <name>ATP</name>
        <dbReference type="ChEBI" id="CHEBI:30616"/>
    </ligand>
</feature>
<organism evidence="12 13">
    <name type="scientific">Acutalibacter muris</name>
    <dbReference type="NCBI Taxonomy" id="1796620"/>
    <lineage>
        <taxon>Bacteria</taxon>
        <taxon>Bacillati</taxon>
        <taxon>Bacillota</taxon>
        <taxon>Clostridia</taxon>
        <taxon>Eubacteriales</taxon>
        <taxon>Acutalibacteraceae</taxon>
        <taxon>Acutalibacter</taxon>
    </lineage>
</organism>
<dbReference type="PROSITE" id="PS00111">
    <property type="entry name" value="PGLYCERATE_KINASE"/>
    <property type="match status" value="1"/>
</dbReference>
<feature type="binding site" evidence="10">
    <location>
        <position position="240"/>
    </location>
    <ligand>
        <name>ATP</name>
        <dbReference type="ChEBI" id="CHEBI:30616"/>
    </ligand>
</feature>
<keyword evidence="10" id="KW-0963">Cytoplasm</keyword>
<dbReference type="InterPro" id="IPR015824">
    <property type="entry name" value="Phosphoglycerate_kinase_N"/>
</dbReference>
<comment type="subcellular location">
    <subcellularLocation>
        <location evidence="10">Cytoplasm</location>
    </subcellularLocation>
</comment>
<evidence type="ECO:0000256" key="10">
    <source>
        <dbReference type="HAMAP-Rule" id="MF_00145"/>
    </source>
</evidence>
<dbReference type="CDD" id="cd00318">
    <property type="entry name" value="Phosphoglycerate_kinase"/>
    <property type="match status" value="1"/>
</dbReference>